<accession>A0AAD4YCC2</accession>
<keyword evidence="3" id="KW-1185">Reference proteome</keyword>
<evidence type="ECO:0000256" key="1">
    <source>
        <dbReference type="SAM" id="MobiDB-lite"/>
    </source>
</evidence>
<feature type="region of interest" description="Disordered" evidence="1">
    <location>
        <begin position="102"/>
        <end position="223"/>
    </location>
</feature>
<sequence>MAPPDRTGRAQTPPPGAVLQPTAWVALCWTVFPQRRAHSVGTFQGAVSETQDPHGNGPLVFPAATVASLPLLSREGTWCARRLGVGADLSDQSSAVVLGESRKGTLSGHLPSRGPAGSSNPQAPAPFSRVLRRPGSDFPPALGSQLRQRTDGLAVKRVLTTPEGQREGERKGLTGSPAPGLQDAAFELGENQNRGVLVGGPSARWREEGSDPSVPRELEGGLPDQASAARVRVAAPPDSPWEGGLLRTPVGMNGPSQRTALLDPGWVLLPTGLRQAQLAPYDLFPCCFSAGKHTTSQLPTGLAAQKAQSAHLGQRPALREHPGPRGAWKNVGNPERTFQKSDILEESTRAQSYSRLQQGLRRPCLSPTSMEACPSLNTR</sequence>
<feature type="region of interest" description="Disordered" evidence="1">
    <location>
        <begin position="315"/>
        <end position="344"/>
    </location>
</feature>
<evidence type="ECO:0000313" key="2">
    <source>
        <dbReference type="EMBL" id="KAI4542649.1"/>
    </source>
</evidence>
<proteinExistence type="predicted"/>
<dbReference type="AlphaFoldDB" id="A0AAD4YCC2"/>
<protein>
    <submittedName>
        <fullName evidence="2">Uncharacterized protein</fullName>
    </submittedName>
</protein>
<evidence type="ECO:0000313" key="3">
    <source>
        <dbReference type="Proteomes" id="UP001214576"/>
    </source>
</evidence>
<dbReference type="EMBL" id="JAKZEL010000006">
    <property type="protein sequence ID" value="KAI4542649.1"/>
    <property type="molecule type" value="Genomic_DNA"/>
</dbReference>
<feature type="compositionally biased region" description="Basic and acidic residues" evidence="1">
    <location>
        <begin position="204"/>
        <end position="219"/>
    </location>
</feature>
<comment type="caution">
    <text evidence="2">The sequence shown here is derived from an EMBL/GenBank/DDBJ whole genome shotgun (WGS) entry which is preliminary data.</text>
</comment>
<dbReference type="Proteomes" id="UP001214576">
    <property type="component" value="Unassembled WGS sequence"/>
</dbReference>
<organism evidence="2 3">
    <name type="scientific">Ovis ammon polii</name>
    <dbReference type="NCBI Taxonomy" id="230172"/>
    <lineage>
        <taxon>Eukaryota</taxon>
        <taxon>Metazoa</taxon>
        <taxon>Chordata</taxon>
        <taxon>Craniata</taxon>
        <taxon>Vertebrata</taxon>
        <taxon>Euteleostomi</taxon>
        <taxon>Mammalia</taxon>
        <taxon>Eutheria</taxon>
        <taxon>Laurasiatheria</taxon>
        <taxon>Artiodactyla</taxon>
        <taxon>Ruminantia</taxon>
        <taxon>Pecora</taxon>
        <taxon>Bovidae</taxon>
        <taxon>Caprinae</taxon>
        <taxon>Ovis</taxon>
    </lineage>
</organism>
<reference evidence="2" key="1">
    <citation type="submission" date="2022-03" db="EMBL/GenBank/DDBJ databases">
        <title>Genomic analyses of argali, domestic sheep and their hybrids provide insights into chromosomal evolution, heterosis and genetic basis of agronomic traits.</title>
        <authorList>
            <person name="Li M."/>
        </authorList>
    </citation>
    <scope>NUCLEOTIDE SEQUENCE</scope>
    <source>
        <strain evidence="2">CAU-MHL-2022a</strain>
        <tissue evidence="2">Skin</tissue>
    </source>
</reference>
<name>A0AAD4YCC2_OVIAM</name>
<gene>
    <name evidence="2" type="ORF">MG293_006775</name>
</gene>